<dbReference type="GO" id="GO:0016747">
    <property type="term" value="F:acyltransferase activity, transferring groups other than amino-acyl groups"/>
    <property type="evidence" value="ECO:0007669"/>
    <property type="project" value="InterPro"/>
</dbReference>
<dbReference type="OrthoDB" id="482525at2"/>
<dbReference type="RefSeq" id="WP_013325120.1">
    <property type="nucleotide sequence ID" value="NC_014501.1"/>
</dbReference>
<evidence type="ECO:0000313" key="3">
    <source>
        <dbReference type="Proteomes" id="UP000008206"/>
    </source>
</evidence>
<dbReference type="PANTHER" id="PTHR47443">
    <property type="entry name" value="ACYL-COA N-ACYLTRANSFERASES (NAT) SUPERFAMILY PROTEIN"/>
    <property type="match status" value="1"/>
</dbReference>
<organism evidence="2 3">
    <name type="scientific">Gloeothece verrucosa (strain PCC 7822)</name>
    <name type="common">Cyanothece sp. (strain PCC 7822)</name>
    <dbReference type="NCBI Taxonomy" id="497965"/>
    <lineage>
        <taxon>Bacteria</taxon>
        <taxon>Bacillati</taxon>
        <taxon>Cyanobacteriota</taxon>
        <taxon>Cyanophyceae</taxon>
        <taxon>Oscillatoriophycideae</taxon>
        <taxon>Chroococcales</taxon>
        <taxon>Aphanothecaceae</taxon>
        <taxon>Gloeothece</taxon>
        <taxon>Gloeothece verrucosa</taxon>
    </lineage>
</organism>
<gene>
    <name evidence="2" type="ordered locus">Cyan7822_5200</name>
</gene>
<evidence type="ECO:0000313" key="2">
    <source>
        <dbReference type="EMBL" id="ADN17082.1"/>
    </source>
</evidence>
<dbReference type="PANTHER" id="PTHR47443:SF3">
    <property type="entry name" value="GCN5-RELATED N-ACETYLTRANSFERASE 4, CHLOROPLASTIC"/>
    <property type="match status" value="1"/>
</dbReference>
<reference evidence="3" key="1">
    <citation type="journal article" date="2011" name="MBio">
        <title>Novel metabolic attributes of the genus Cyanothece, comprising a group of unicellular nitrogen-fixing Cyanobacteria.</title>
        <authorList>
            <person name="Bandyopadhyay A."/>
            <person name="Elvitigala T."/>
            <person name="Welsh E."/>
            <person name="Stockel J."/>
            <person name="Liberton M."/>
            <person name="Min H."/>
            <person name="Sherman L.A."/>
            <person name="Pakrasi H.B."/>
        </authorList>
    </citation>
    <scope>NUCLEOTIDE SEQUENCE [LARGE SCALE GENOMIC DNA]</scope>
    <source>
        <strain evidence="3">PCC 7822</strain>
    </source>
</reference>
<proteinExistence type="predicted"/>
<dbReference type="eggNOG" id="COG0456">
    <property type="taxonomic scope" value="Bacteria"/>
</dbReference>
<accession>E0U5X3</accession>
<dbReference type="PROSITE" id="PS51186">
    <property type="entry name" value="GNAT"/>
    <property type="match status" value="1"/>
</dbReference>
<dbReference type="Gene3D" id="3.40.630.30">
    <property type="match status" value="1"/>
</dbReference>
<dbReference type="STRING" id="497965.Cyan7822_5200"/>
<dbReference type="SUPFAM" id="SSF55729">
    <property type="entry name" value="Acyl-CoA N-acyltransferases (Nat)"/>
    <property type="match status" value="1"/>
</dbReference>
<feature type="domain" description="N-acetyltransferase" evidence="1">
    <location>
        <begin position="26"/>
        <end position="203"/>
    </location>
</feature>
<dbReference type="CDD" id="cd04301">
    <property type="entry name" value="NAT_SF"/>
    <property type="match status" value="1"/>
</dbReference>
<dbReference type="AlphaFoldDB" id="E0U5X3"/>
<sequence>MNSCYPYSLFPYQLRNAEEKISTSGTIVRTARSSDLKKVAEVLTLCFHPPYGVLSWVYPLLKLGVYEDLRSRLRAASPHYQCLVACHQVITSASSTEEEEIIGTVEISLRSEWSTTPNSAYISNLAVSHHCRRQGVARKMLRKCEQIALEWGFKELYLHVLEDNHVAKQLYLNGGYQLHRIDFSFNSFLFGSPRRLCLIKKLTELEKTPPPVEVSTTAENTEQLDS</sequence>
<dbReference type="EMBL" id="CP002198">
    <property type="protein sequence ID" value="ADN17082.1"/>
    <property type="molecule type" value="Genomic_DNA"/>
</dbReference>
<dbReference type="Proteomes" id="UP000008206">
    <property type="component" value="Chromosome"/>
</dbReference>
<keyword evidence="3" id="KW-1185">Reference proteome</keyword>
<keyword evidence="2" id="KW-0808">Transferase</keyword>
<dbReference type="Pfam" id="PF00583">
    <property type="entry name" value="Acetyltransf_1"/>
    <property type="match status" value="1"/>
</dbReference>
<evidence type="ECO:0000259" key="1">
    <source>
        <dbReference type="PROSITE" id="PS51186"/>
    </source>
</evidence>
<name>E0U5X3_GLOV7</name>
<dbReference type="KEGG" id="cyj:Cyan7822_5200"/>
<protein>
    <submittedName>
        <fullName evidence="2">GCN5-related N-acetyltransferase</fullName>
    </submittedName>
</protein>
<dbReference type="InterPro" id="IPR016181">
    <property type="entry name" value="Acyl_CoA_acyltransferase"/>
</dbReference>
<dbReference type="HOGENOM" id="CLU_087926_0_0_3"/>
<dbReference type="InterPro" id="IPR000182">
    <property type="entry name" value="GNAT_dom"/>
</dbReference>